<name>A0A1U7LX60_9FIRM</name>
<evidence type="ECO:0000313" key="2">
    <source>
        <dbReference type="Proteomes" id="UP000187166"/>
    </source>
</evidence>
<dbReference type="AlphaFoldDB" id="A0A1U7LX60"/>
<reference evidence="1 2" key="1">
    <citation type="journal article" date="2016" name="Appl. Environ. Microbiol.">
        <title>Function and Phylogeny of Bacterial Butyryl Coenzyme A:Acetate Transferases and Their Diversity in the Proximal Colon of Swine.</title>
        <authorList>
            <person name="Trachsel J."/>
            <person name="Bayles D.O."/>
            <person name="Looft T."/>
            <person name="Levine U.Y."/>
            <person name="Allen H.K."/>
        </authorList>
    </citation>
    <scope>NUCLEOTIDE SEQUENCE [LARGE SCALE GENOMIC DNA]</scope>
    <source>
        <strain evidence="1 2">35-6-1</strain>
    </source>
</reference>
<dbReference type="Proteomes" id="UP000187166">
    <property type="component" value="Unassembled WGS sequence"/>
</dbReference>
<proteinExistence type="predicted"/>
<gene>
    <name evidence="1" type="ORF">BIV18_09855</name>
</gene>
<dbReference type="EMBL" id="MJIH01000008">
    <property type="protein sequence ID" value="OLR61648.1"/>
    <property type="molecule type" value="Genomic_DNA"/>
</dbReference>
<keyword evidence="2" id="KW-1185">Reference proteome</keyword>
<comment type="caution">
    <text evidence="1">The sequence shown here is derived from an EMBL/GenBank/DDBJ whole genome shotgun (WGS) entry which is preliminary data.</text>
</comment>
<dbReference type="STRING" id="1465756.BIV18_09855"/>
<evidence type="ECO:0000313" key="1">
    <source>
        <dbReference type="EMBL" id="OLR61648.1"/>
    </source>
</evidence>
<protein>
    <submittedName>
        <fullName evidence="1">Uncharacterized protein</fullName>
    </submittedName>
</protein>
<accession>A0A1U7LX60</accession>
<sequence>MMNNDFLSKFYEDEARDKYKLDYQNKKFIVDTVIKKDLFISENRILESILDKTTRNTAPRNSKNYSDYKIEAITTRLYNNLYEETFINLCNNEEEGNKIREDFKTLENAFNEDKNTYMPIEVSKVKKLQLATDTWHIFMGISREDDNYIKTEVNLVYVKSVSPRSIYGEGISLDRMYKILENKSSNLQTISTTINKIDLITQSGFYYIYALNPKFQVKDLKELIELLRKEEIVSKNSKLSEEYTAYEKDFDTFKNCVNLFTKESKNLESLENGHLKLDDKIIKDLEENLNNKIKDFEMPMSRGHKKVIFDELNKIKCAI</sequence>
<organism evidence="1 2">
    <name type="scientific">Peptoniphilus porci</name>
    <dbReference type="NCBI Taxonomy" id="2652280"/>
    <lineage>
        <taxon>Bacteria</taxon>
        <taxon>Bacillati</taxon>
        <taxon>Bacillota</taxon>
        <taxon>Tissierellia</taxon>
        <taxon>Tissierellales</taxon>
        <taxon>Peptoniphilaceae</taxon>
        <taxon>Peptoniphilus</taxon>
    </lineage>
</organism>